<name>A0A515ENY3_9BURK</name>
<dbReference type="GO" id="GO:0003887">
    <property type="term" value="F:DNA-directed DNA polymerase activity"/>
    <property type="evidence" value="ECO:0007669"/>
    <property type="project" value="InterPro"/>
</dbReference>
<organism evidence="1 2">
    <name type="scientific">Rhodoferax aquaticus</name>
    <dbReference type="NCBI Taxonomy" id="2527691"/>
    <lineage>
        <taxon>Bacteria</taxon>
        <taxon>Pseudomonadati</taxon>
        <taxon>Pseudomonadota</taxon>
        <taxon>Betaproteobacteria</taxon>
        <taxon>Burkholderiales</taxon>
        <taxon>Comamonadaceae</taxon>
        <taxon>Rhodoferax</taxon>
    </lineage>
</organism>
<dbReference type="Gene3D" id="3.40.50.10110">
    <property type="entry name" value="DNA polymerase III subunit chi"/>
    <property type="match status" value="1"/>
</dbReference>
<proteinExistence type="predicted"/>
<dbReference type="PANTHER" id="PTHR38767">
    <property type="entry name" value="DNA POLYMERASE III SUBUNIT CHI"/>
    <property type="match status" value="1"/>
</dbReference>
<dbReference type="AlphaFoldDB" id="A0A515ENY3"/>
<dbReference type="GO" id="GO:0006260">
    <property type="term" value="P:DNA replication"/>
    <property type="evidence" value="ECO:0007669"/>
    <property type="project" value="InterPro"/>
</dbReference>
<dbReference type="Proteomes" id="UP000317365">
    <property type="component" value="Chromosome"/>
</dbReference>
<evidence type="ECO:0000313" key="2">
    <source>
        <dbReference type="Proteomes" id="UP000317365"/>
    </source>
</evidence>
<sequence length="145" mass="15741">MTEVAFHFGAPDKLAYACRLLRKAAGSGASIVLVADSETLQFLDSALWGVSSTDFVPHCLLGADLDIQRKSPVVLAPSVDGVALARDVLVNLGQLIPTGFESFKRVIEIVSTQESDRQLARDRWKQYAKGGFTIVRHDLQLKGAT</sequence>
<keyword evidence="2" id="KW-1185">Reference proteome</keyword>
<dbReference type="Pfam" id="PF04364">
    <property type="entry name" value="DNA_pol3_chi"/>
    <property type="match status" value="1"/>
</dbReference>
<dbReference type="KEGG" id="rhg:EXZ61_09490"/>
<gene>
    <name evidence="1" type="ORF">EXZ61_09490</name>
</gene>
<dbReference type="GO" id="GO:0032298">
    <property type="term" value="P:positive regulation of DNA-templated DNA replication initiation"/>
    <property type="evidence" value="ECO:0007669"/>
    <property type="project" value="TreeGrafter"/>
</dbReference>
<dbReference type="EMBL" id="CP036282">
    <property type="protein sequence ID" value="QDL54377.1"/>
    <property type="molecule type" value="Genomic_DNA"/>
</dbReference>
<dbReference type="InterPro" id="IPR036768">
    <property type="entry name" value="PolIII_chi_sf"/>
</dbReference>
<dbReference type="SUPFAM" id="SSF102400">
    <property type="entry name" value="DNA polymerase III chi subunit"/>
    <property type="match status" value="1"/>
</dbReference>
<accession>A0A515ENY3</accession>
<reference evidence="2" key="2">
    <citation type="journal article" date="2020" name="Int. J. Syst. Evol. Microbiol.">
        <title>Genomic insights into a novel species Rhodoferax aquaticus sp. nov., isolated from freshwater.</title>
        <authorList>
            <person name="Li T."/>
            <person name="Zhuo Y."/>
            <person name="Jin C.Z."/>
            <person name="Wu X."/>
            <person name="Ko S.R."/>
            <person name="Jin F.J."/>
            <person name="Ahn C.Y."/>
            <person name="Oh H.M."/>
            <person name="Lee H.G."/>
            <person name="Jin L."/>
        </authorList>
    </citation>
    <scope>NUCLEOTIDE SEQUENCE [LARGE SCALE GENOMIC DNA]</scope>
    <source>
        <strain evidence="2">Gr-4</strain>
    </source>
</reference>
<dbReference type="InterPro" id="IPR007459">
    <property type="entry name" value="DNA_pol3_chi"/>
</dbReference>
<dbReference type="GO" id="GO:0003677">
    <property type="term" value="F:DNA binding"/>
    <property type="evidence" value="ECO:0007669"/>
    <property type="project" value="InterPro"/>
</dbReference>
<dbReference type="PANTHER" id="PTHR38767:SF1">
    <property type="entry name" value="DNA POLYMERASE III SUBUNIT CHI"/>
    <property type="match status" value="1"/>
</dbReference>
<reference evidence="2" key="1">
    <citation type="submission" date="2019-02" db="EMBL/GenBank/DDBJ databases">
        <title>Complete genome sequence of Rhodoferax sp. Gr-4.</title>
        <authorList>
            <person name="Jin L."/>
        </authorList>
    </citation>
    <scope>NUCLEOTIDE SEQUENCE [LARGE SCALE GENOMIC DNA]</scope>
    <source>
        <strain evidence="2">Gr-4</strain>
    </source>
</reference>
<evidence type="ECO:0000313" key="1">
    <source>
        <dbReference type="EMBL" id="QDL54377.1"/>
    </source>
</evidence>
<dbReference type="RefSeq" id="WP_142811241.1">
    <property type="nucleotide sequence ID" value="NZ_CP036282.1"/>
</dbReference>
<protein>
    <submittedName>
        <fullName evidence="1">DNA polymerase III subunit chi</fullName>
    </submittedName>
</protein>